<dbReference type="Pfam" id="PF05013">
    <property type="entry name" value="FGase"/>
    <property type="match status" value="1"/>
</dbReference>
<keyword evidence="2" id="KW-1185">Reference proteome</keyword>
<dbReference type="InterPro" id="IPR007709">
    <property type="entry name" value="N-FG_amidohydro"/>
</dbReference>
<dbReference type="Proteomes" id="UP000445696">
    <property type="component" value="Unassembled WGS sequence"/>
</dbReference>
<dbReference type="SUPFAM" id="SSF53187">
    <property type="entry name" value="Zn-dependent exopeptidases"/>
    <property type="match status" value="1"/>
</dbReference>
<protein>
    <submittedName>
        <fullName evidence="1">N-formylglutamate amidohydrolase</fullName>
    </submittedName>
</protein>
<proteinExistence type="predicted"/>
<keyword evidence="1" id="KW-0378">Hydrolase</keyword>
<dbReference type="OrthoDB" id="9815326at2"/>
<sequence>MTDSTPPIYDIQHEDSESALLLTVDHASRYIPAEYDNLGLEDPSVLARHIAWDIGIEDVSKRLADKLNATAIFAGFSRLLVDANRYPDNPAIMPEVSDGVDIPANRNLSAAERERRIRTWFTPYHDAILGLITKKEAAHDFPLLISMHSFTPVMNEFERPWHIGVLWDDDPRIALPLLDILRQNSSLVVGDNEPYSAREPLGYTMNEHGTKRGLPNVAIEIRQDLIDTHQGAEKWASIMADALNRLGPLAPDKPGRVTA</sequence>
<dbReference type="Gene3D" id="3.40.630.40">
    <property type="entry name" value="Zn-dependent exopeptidases"/>
    <property type="match status" value="1"/>
</dbReference>
<dbReference type="InterPro" id="IPR011227">
    <property type="entry name" value="UCP029730"/>
</dbReference>
<dbReference type="PIRSF" id="PIRSF029730">
    <property type="entry name" value="UCP029730"/>
    <property type="match status" value="1"/>
</dbReference>
<organism evidence="1 2">
    <name type="scientific">Sneathiella chungangensis</name>
    <dbReference type="NCBI Taxonomy" id="1418234"/>
    <lineage>
        <taxon>Bacteria</taxon>
        <taxon>Pseudomonadati</taxon>
        <taxon>Pseudomonadota</taxon>
        <taxon>Alphaproteobacteria</taxon>
        <taxon>Sneathiellales</taxon>
        <taxon>Sneathiellaceae</taxon>
        <taxon>Sneathiella</taxon>
    </lineage>
</organism>
<evidence type="ECO:0000313" key="2">
    <source>
        <dbReference type="Proteomes" id="UP000445696"/>
    </source>
</evidence>
<accession>A0A845MG30</accession>
<dbReference type="GO" id="GO:0016787">
    <property type="term" value="F:hydrolase activity"/>
    <property type="evidence" value="ECO:0007669"/>
    <property type="project" value="UniProtKB-KW"/>
</dbReference>
<evidence type="ECO:0000313" key="1">
    <source>
        <dbReference type="EMBL" id="MZR22217.1"/>
    </source>
</evidence>
<reference evidence="1 2" key="1">
    <citation type="journal article" date="2014" name="Int. J. Syst. Evol. Microbiol.">
        <title>Sneathiella chungangensis sp. nov., isolated from a marine sand, and emended description of the genus Sneathiella.</title>
        <authorList>
            <person name="Siamphan C."/>
            <person name="Kim H."/>
            <person name="Lee J.S."/>
            <person name="Kim W."/>
        </authorList>
    </citation>
    <scope>NUCLEOTIDE SEQUENCE [LARGE SCALE GENOMIC DNA]</scope>
    <source>
        <strain evidence="1 2">KCTC 32476</strain>
    </source>
</reference>
<dbReference type="AlphaFoldDB" id="A0A845MG30"/>
<comment type="caution">
    <text evidence="1">The sequence shown here is derived from an EMBL/GenBank/DDBJ whole genome shotgun (WGS) entry which is preliminary data.</text>
</comment>
<gene>
    <name evidence="1" type="ORF">GQF03_07740</name>
</gene>
<dbReference type="RefSeq" id="WP_161338672.1">
    <property type="nucleotide sequence ID" value="NZ_JBHSDG010000005.1"/>
</dbReference>
<dbReference type="EMBL" id="WTVA01000003">
    <property type="protein sequence ID" value="MZR22217.1"/>
    <property type="molecule type" value="Genomic_DNA"/>
</dbReference>
<name>A0A845MG30_9PROT</name>